<dbReference type="EMBL" id="FMXM01000028">
    <property type="protein sequence ID" value="SDA98086.1"/>
    <property type="molecule type" value="Genomic_DNA"/>
</dbReference>
<dbReference type="Gene3D" id="2.120.10.30">
    <property type="entry name" value="TolB, C-terminal domain"/>
    <property type="match status" value="1"/>
</dbReference>
<dbReference type="STRING" id="1165689.SAMN02927914_06081"/>
<dbReference type="SUPFAM" id="SSF63829">
    <property type="entry name" value="Calcium-dependent phosphotriesterase"/>
    <property type="match status" value="1"/>
</dbReference>
<gene>
    <name evidence="1" type="ORF">SAMN02927914_06081</name>
</gene>
<name>A0A1G5ZUA1_9HYPH</name>
<protein>
    <recommendedName>
        <fullName evidence="3">Strictosidine synthase</fullName>
    </recommendedName>
</protein>
<evidence type="ECO:0000313" key="2">
    <source>
        <dbReference type="Proteomes" id="UP000198588"/>
    </source>
</evidence>
<evidence type="ECO:0008006" key="3">
    <source>
        <dbReference type="Google" id="ProtNLM"/>
    </source>
</evidence>
<dbReference type="OrthoDB" id="8872498at2"/>
<dbReference type="AlphaFoldDB" id="A0A1G5ZUA1"/>
<accession>A0A1G5ZUA1</accession>
<dbReference type="RefSeq" id="WP_091585849.1">
    <property type="nucleotide sequence ID" value="NZ_FMXM01000028.1"/>
</dbReference>
<organism evidence="1 2">
    <name type="scientific">Mesorhizobium qingshengii</name>
    <dbReference type="NCBI Taxonomy" id="1165689"/>
    <lineage>
        <taxon>Bacteria</taxon>
        <taxon>Pseudomonadati</taxon>
        <taxon>Pseudomonadota</taxon>
        <taxon>Alphaproteobacteria</taxon>
        <taxon>Hyphomicrobiales</taxon>
        <taxon>Phyllobacteriaceae</taxon>
        <taxon>Mesorhizobium</taxon>
    </lineage>
</organism>
<proteinExistence type="predicted"/>
<reference evidence="1 2" key="1">
    <citation type="submission" date="2016-10" db="EMBL/GenBank/DDBJ databases">
        <authorList>
            <person name="de Groot N.N."/>
        </authorList>
    </citation>
    <scope>NUCLEOTIDE SEQUENCE [LARGE SCALE GENOMIC DNA]</scope>
    <source>
        <strain evidence="1 2">CGMCC 1.12097</strain>
    </source>
</reference>
<dbReference type="InterPro" id="IPR011042">
    <property type="entry name" value="6-blade_b-propeller_TolB-like"/>
</dbReference>
<evidence type="ECO:0000313" key="1">
    <source>
        <dbReference type="EMBL" id="SDA98086.1"/>
    </source>
</evidence>
<dbReference type="Proteomes" id="UP000198588">
    <property type="component" value="Unassembled WGS sequence"/>
</dbReference>
<sequence length="364" mass="39236">MSAVSQLFDRFLGRGDWAVTVPTLDGPLLPNQGLEEAETFVSLADADNLVRTDKGVLASSAASLVRFGADGHAEVLQQFPGEITALAHARGMTALAVDGKGVAIRGGLHDGREATGDEALRLSCITALTFLDSNTVLIANGSASVPAGGWRRDLMQKNASGSLWRLDLKSGRLELISDGLAWPAGIATTGSNRIYVTEAWRHRVLAIDLATKTTTAVLEHLPAYPARIAPAFNAGYWLTFYSVRNQLVEFILREETYRKRMLAEVPEQFWVAPSLSSWRDYREPMQGSQLKQMNVLKPYAVTRSYGLVVHCDQNMKPLSSFHSRADGTVHGTVSACEAGDDLLVASRGGSRVVRVAGAAGGKRG</sequence>